<dbReference type="SUPFAM" id="SSF50939">
    <property type="entry name" value="Sialidases"/>
    <property type="match status" value="1"/>
</dbReference>
<accession>H5XRE0</accession>
<dbReference type="GO" id="GO:0009313">
    <property type="term" value="P:oligosaccharide catabolic process"/>
    <property type="evidence" value="ECO:0007669"/>
    <property type="project" value="TreeGrafter"/>
</dbReference>
<dbReference type="Proteomes" id="UP000002791">
    <property type="component" value="Chromosome"/>
</dbReference>
<evidence type="ECO:0000259" key="6">
    <source>
        <dbReference type="SMART" id="SM00560"/>
    </source>
</evidence>
<reference evidence="7 8" key="1">
    <citation type="submission" date="2011-11" db="EMBL/GenBank/DDBJ databases">
        <title>The Noncontiguous Finished sequence of Saccharomonospora cyanea NA-134.</title>
        <authorList>
            <consortium name="US DOE Joint Genome Institute"/>
            <person name="Lucas S."/>
            <person name="Han J."/>
            <person name="Lapidus A."/>
            <person name="Cheng J.-F."/>
            <person name="Goodwin L."/>
            <person name="Pitluck S."/>
            <person name="Peters L."/>
            <person name="Ovchinnikova G."/>
            <person name="Lu M."/>
            <person name="Detter J.C."/>
            <person name="Han C."/>
            <person name="Tapia R."/>
            <person name="Land M."/>
            <person name="Hauser L."/>
            <person name="Kyrpides N."/>
            <person name="Ivanova N."/>
            <person name="Pagani I."/>
            <person name="Brambilla E.-M."/>
            <person name="Klenk H.-P."/>
            <person name="Woyke T."/>
        </authorList>
    </citation>
    <scope>NUCLEOTIDE SEQUENCE [LARGE SCALE GENOMIC DNA]</scope>
    <source>
        <strain evidence="7 8">NA-134</strain>
    </source>
</reference>
<evidence type="ECO:0000313" key="8">
    <source>
        <dbReference type="Proteomes" id="UP000002791"/>
    </source>
</evidence>
<dbReference type="InterPro" id="IPR006558">
    <property type="entry name" value="LamG-like"/>
</dbReference>
<keyword evidence="4" id="KW-0732">Signal</keyword>
<dbReference type="STRING" id="882082.SaccyDRAFT_4614"/>
<dbReference type="EMBL" id="CM001440">
    <property type="protein sequence ID" value="EHR63422.1"/>
    <property type="molecule type" value="Genomic_DNA"/>
</dbReference>
<dbReference type="SUPFAM" id="SSF49899">
    <property type="entry name" value="Concanavalin A-like lectins/glucanases"/>
    <property type="match status" value="1"/>
</dbReference>
<proteinExistence type="inferred from homology"/>
<dbReference type="eggNOG" id="COG4409">
    <property type="taxonomic scope" value="Bacteria"/>
</dbReference>
<evidence type="ECO:0000256" key="4">
    <source>
        <dbReference type="ARBA" id="ARBA00022729"/>
    </source>
</evidence>
<dbReference type="InterPro" id="IPR013320">
    <property type="entry name" value="ConA-like_dom_sf"/>
</dbReference>
<name>H5XRE0_9PSEU</name>
<dbReference type="InterPro" id="IPR036278">
    <property type="entry name" value="Sialidase_sf"/>
</dbReference>
<dbReference type="GO" id="GO:0016020">
    <property type="term" value="C:membrane"/>
    <property type="evidence" value="ECO:0007669"/>
    <property type="project" value="TreeGrafter"/>
</dbReference>
<evidence type="ECO:0000256" key="2">
    <source>
        <dbReference type="ARBA" id="ARBA00009348"/>
    </source>
</evidence>
<keyword evidence="5" id="KW-1015">Disulfide bond</keyword>
<dbReference type="InterPro" id="IPR011040">
    <property type="entry name" value="Sialidase"/>
</dbReference>
<dbReference type="GO" id="GO:0004308">
    <property type="term" value="F:exo-alpha-sialidase activity"/>
    <property type="evidence" value="ECO:0007669"/>
    <property type="project" value="UniProtKB-EC"/>
</dbReference>
<evidence type="ECO:0000313" key="7">
    <source>
        <dbReference type="EMBL" id="EHR63422.1"/>
    </source>
</evidence>
<dbReference type="Pfam" id="PF13088">
    <property type="entry name" value="BNR_2"/>
    <property type="match status" value="1"/>
</dbReference>
<dbReference type="GO" id="GO:0006689">
    <property type="term" value="P:ganglioside catabolic process"/>
    <property type="evidence" value="ECO:0007669"/>
    <property type="project" value="TreeGrafter"/>
</dbReference>
<dbReference type="PANTHER" id="PTHR10628:SF30">
    <property type="entry name" value="EXO-ALPHA-SIALIDASE"/>
    <property type="match status" value="1"/>
</dbReference>
<organism evidence="7 8">
    <name type="scientific">Saccharomonospora cyanea NA-134</name>
    <dbReference type="NCBI Taxonomy" id="882082"/>
    <lineage>
        <taxon>Bacteria</taxon>
        <taxon>Bacillati</taxon>
        <taxon>Actinomycetota</taxon>
        <taxon>Actinomycetes</taxon>
        <taxon>Pseudonocardiales</taxon>
        <taxon>Pseudonocardiaceae</taxon>
        <taxon>Saccharomonospora</taxon>
    </lineage>
</organism>
<protein>
    <recommendedName>
        <fullName evidence="3">exo-alpha-sialidase</fullName>
        <ecNumber evidence="3">3.2.1.18</ecNumber>
    </recommendedName>
</protein>
<dbReference type="Pfam" id="PF13385">
    <property type="entry name" value="Laminin_G_3"/>
    <property type="match status" value="1"/>
</dbReference>
<sequence length="622" mass="66684">MVKTSATERSIMPVLRSRTVLLLLTLLALTASTAAVPAPRSADLDGRAILSPGTHGYHCYRIPALVTTNDGTLLLFAEGRKPDCSDTGRHDVVVVRSTDGGATWSDPRVVHAGGDSTAHNPTPVVDSGTGRVVLLTSRNYRTAWVQHSDDDGLTWSAPIEITRSVSESGWTSYATGPSHAIQLARGEHEGRLVAGTTYRTADGTKGVALVHSDDGGLTWDLGAYDHSAAPELNVQEPSVFERPDGSLFVLARNEKGTASATVASAVAVDGGERFAEGFHAGPAEQGLAVPTVQASTLELRATDRGDRYNRVLLAAPSRQGETRERMAIRSTYKGGAEWVDPGGGTVIYEGMSSYSDLTSLADGRVGLAYERAVHWSHGYVWFTTFTESDLGLPDGDTAGLPLTPDSSPNGLHSWLHGGAAVVPGRFGDAVALDGVDDHVQLPFAERLAVSSGDFTWSAWFSYGGGSAPQPLLWAYNQGSVYSQLWLRAEPDRDRLRAWAQSGENSVVLETGDAYDDERWHHVVLRRAGERFTLHVDGRLVASEQAPGLGSLSPKRPFTIHLGQRLDGAQHLAGKLDEVRLYGRALHDSEITALYRSNAAIDDGLRIRLAFQAEPPKKTTNGG</sequence>
<dbReference type="SMART" id="SM00560">
    <property type="entry name" value="LamGL"/>
    <property type="match status" value="1"/>
</dbReference>
<evidence type="ECO:0000256" key="1">
    <source>
        <dbReference type="ARBA" id="ARBA00000427"/>
    </source>
</evidence>
<comment type="catalytic activity">
    <reaction evidence="1">
        <text>Hydrolysis of alpha-(2-&gt;3)-, alpha-(2-&gt;6)-, alpha-(2-&gt;8)- glycosidic linkages of terminal sialic acid residues in oligosaccharides, glycoproteins, glycolipids, colominic acid and synthetic substrates.</text>
        <dbReference type="EC" id="3.2.1.18"/>
    </reaction>
</comment>
<dbReference type="PANTHER" id="PTHR10628">
    <property type="entry name" value="SIALIDASE"/>
    <property type="match status" value="1"/>
</dbReference>
<dbReference type="GO" id="GO:0005737">
    <property type="term" value="C:cytoplasm"/>
    <property type="evidence" value="ECO:0007669"/>
    <property type="project" value="TreeGrafter"/>
</dbReference>
<dbReference type="Gene3D" id="2.60.120.200">
    <property type="match status" value="1"/>
</dbReference>
<dbReference type="AlphaFoldDB" id="H5XRE0"/>
<feature type="domain" description="LamG-like jellyroll fold" evidence="6">
    <location>
        <begin position="452"/>
        <end position="588"/>
    </location>
</feature>
<dbReference type="Gene3D" id="2.120.10.10">
    <property type="match status" value="1"/>
</dbReference>
<dbReference type="EC" id="3.2.1.18" evidence="3"/>
<dbReference type="HOGENOM" id="CLU_430157_0_0_11"/>
<keyword evidence="8" id="KW-1185">Reference proteome</keyword>
<evidence type="ECO:0000256" key="3">
    <source>
        <dbReference type="ARBA" id="ARBA00012733"/>
    </source>
</evidence>
<dbReference type="InterPro" id="IPR026856">
    <property type="entry name" value="Sialidase_fam"/>
</dbReference>
<dbReference type="CDD" id="cd15482">
    <property type="entry name" value="Sialidase_non-viral"/>
    <property type="match status" value="1"/>
</dbReference>
<evidence type="ECO:0000256" key="5">
    <source>
        <dbReference type="ARBA" id="ARBA00023157"/>
    </source>
</evidence>
<comment type="similarity">
    <text evidence="2">Belongs to the glycosyl hydrolase 33 family.</text>
</comment>
<gene>
    <name evidence="7" type="ORF">SaccyDRAFT_4614</name>
</gene>